<dbReference type="Proteomes" id="UP000053240">
    <property type="component" value="Unassembled WGS sequence"/>
</dbReference>
<gene>
    <name evidence="2" type="ORF">RR48_10687</name>
</gene>
<feature type="compositionally biased region" description="Polar residues" evidence="1">
    <location>
        <begin position="122"/>
        <end position="151"/>
    </location>
</feature>
<feature type="compositionally biased region" description="Basic and acidic residues" evidence="1">
    <location>
        <begin position="87"/>
        <end position="105"/>
    </location>
</feature>
<sequence length="173" mass="19772">MECEEMNRRTRCAVGRVEVSTRGYSSPRAPLTPFTAFRHKELAEEFVLTQQHNSQPQSYKITYDLQRLMLSHVKINHTGTSTSPRRLSLDARHAQYKVPDLEHSRSQMSSPSVKSVEKQKGLSKSPTHSTPERPPSQNKFIKPTMSSSEPNNPELFSWLRVFKLADLMTKQGC</sequence>
<reference evidence="2 3" key="1">
    <citation type="journal article" date="2015" name="Nat. Commun.">
        <title>Outbred genome sequencing and CRISPR/Cas9 gene editing in butterflies.</title>
        <authorList>
            <person name="Li X."/>
            <person name="Fan D."/>
            <person name="Zhang W."/>
            <person name="Liu G."/>
            <person name="Zhang L."/>
            <person name="Zhao L."/>
            <person name="Fang X."/>
            <person name="Chen L."/>
            <person name="Dong Y."/>
            <person name="Chen Y."/>
            <person name="Ding Y."/>
            <person name="Zhao R."/>
            <person name="Feng M."/>
            <person name="Zhu Y."/>
            <person name="Feng Y."/>
            <person name="Jiang X."/>
            <person name="Zhu D."/>
            <person name="Xiang H."/>
            <person name="Feng X."/>
            <person name="Li S."/>
            <person name="Wang J."/>
            <person name="Zhang G."/>
            <person name="Kronforst M.R."/>
            <person name="Wang W."/>
        </authorList>
    </citation>
    <scope>NUCLEOTIDE SEQUENCE [LARGE SCALE GENOMIC DNA]</scope>
    <source>
        <strain evidence="2">Ya'a_city_454_Pm</strain>
        <tissue evidence="2">Whole body</tissue>
    </source>
</reference>
<dbReference type="EMBL" id="KQ459989">
    <property type="protein sequence ID" value="KPJ18743.1"/>
    <property type="molecule type" value="Genomic_DNA"/>
</dbReference>
<dbReference type="InParanoid" id="A0A194RLN0"/>
<accession>A0A194RLN0</accession>
<evidence type="ECO:0000313" key="2">
    <source>
        <dbReference type="EMBL" id="KPJ18743.1"/>
    </source>
</evidence>
<evidence type="ECO:0000313" key="3">
    <source>
        <dbReference type="Proteomes" id="UP000053240"/>
    </source>
</evidence>
<proteinExistence type="predicted"/>
<dbReference type="AlphaFoldDB" id="A0A194RLN0"/>
<keyword evidence="3" id="KW-1185">Reference proteome</keyword>
<name>A0A194RLN0_PAPMA</name>
<organism evidence="2 3">
    <name type="scientific">Papilio machaon</name>
    <name type="common">Old World swallowtail butterfly</name>
    <dbReference type="NCBI Taxonomy" id="76193"/>
    <lineage>
        <taxon>Eukaryota</taxon>
        <taxon>Metazoa</taxon>
        <taxon>Ecdysozoa</taxon>
        <taxon>Arthropoda</taxon>
        <taxon>Hexapoda</taxon>
        <taxon>Insecta</taxon>
        <taxon>Pterygota</taxon>
        <taxon>Neoptera</taxon>
        <taxon>Endopterygota</taxon>
        <taxon>Lepidoptera</taxon>
        <taxon>Glossata</taxon>
        <taxon>Ditrysia</taxon>
        <taxon>Papilionoidea</taxon>
        <taxon>Papilionidae</taxon>
        <taxon>Papilioninae</taxon>
        <taxon>Papilio</taxon>
    </lineage>
</organism>
<feature type="region of interest" description="Disordered" evidence="1">
    <location>
        <begin position="76"/>
        <end position="151"/>
    </location>
</feature>
<protein>
    <submittedName>
        <fullName evidence="2">Uncharacterized protein</fullName>
    </submittedName>
</protein>
<evidence type="ECO:0000256" key="1">
    <source>
        <dbReference type="SAM" id="MobiDB-lite"/>
    </source>
</evidence>